<accession>K0R7S0</accession>
<organism evidence="3 4">
    <name type="scientific">Thalassiosira oceanica</name>
    <name type="common">Marine diatom</name>
    <dbReference type="NCBI Taxonomy" id="159749"/>
    <lineage>
        <taxon>Eukaryota</taxon>
        <taxon>Sar</taxon>
        <taxon>Stramenopiles</taxon>
        <taxon>Ochrophyta</taxon>
        <taxon>Bacillariophyta</taxon>
        <taxon>Coscinodiscophyceae</taxon>
        <taxon>Thalassiosirophycidae</taxon>
        <taxon>Thalassiosirales</taxon>
        <taxon>Thalassiosiraceae</taxon>
        <taxon>Thalassiosira</taxon>
    </lineage>
</organism>
<dbReference type="Gene3D" id="1.10.238.10">
    <property type="entry name" value="EF-hand"/>
    <property type="match status" value="1"/>
</dbReference>
<dbReference type="InterPro" id="IPR011992">
    <property type="entry name" value="EF-hand-dom_pair"/>
</dbReference>
<dbReference type="GO" id="GO:0005509">
    <property type="term" value="F:calcium ion binding"/>
    <property type="evidence" value="ECO:0007669"/>
    <property type="project" value="InterPro"/>
</dbReference>
<evidence type="ECO:0000313" key="3">
    <source>
        <dbReference type="EMBL" id="EJK44731.1"/>
    </source>
</evidence>
<sequence>MGLSNFVGLEHKELCELAFELFDIDRSGFLSISEVESMLSSTNLLPKNLVRKRAENFMLCAVVEMAICVHGVSPLPMGMGRADRHEGAGLQTWKGSKAA</sequence>
<dbReference type="EMBL" id="AGNL01049299">
    <property type="protein sequence ID" value="EJK44731.1"/>
    <property type="molecule type" value="Genomic_DNA"/>
</dbReference>
<keyword evidence="4" id="KW-1185">Reference proteome</keyword>
<comment type="caution">
    <text evidence="3">The sequence shown here is derived from an EMBL/GenBank/DDBJ whole genome shotgun (WGS) entry which is preliminary data.</text>
</comment>
<evidence type="ECO:0000259" key="2">
    <source>
        <dbReference type="PROSITE" id="PS50222"/>
    </source>
</evidence>
<dbReference type="PROSITE" id="PS50222">
    <property type="entry name" value="EF_HAND_2"/>
    <property type="match status" value="1"/>
</dbReference>
<reference evidence="3 4" key="1">
    <citation type="journal article" date="2012" name="Genome Biol.">
        <title>Genome and low-iron response of an oceanic diatom adapted to chronic iron limitation.</title>
        <authorList>
            <person name="Lommer M."/>
            <person name="Specht M."/>
            <person name="Roy A.S."/>
            <person name="Kraemer L."/>
            <person name="Andreson R."/>
            <person name="Gutowska M.A."/>
            <person name="Wolf J."/>
            <person name="Bergner S.V."/>
            <person name="Schilhabel M.B."/>
            <person name="Klostermeier U.C."/>
            <person name="Beiko R.G."/>
            <person name="Rosenstiel P."/>
            <person name="Hippler M."/>
            <person name="Laroche J."/>
        </authorList>
    </citation>
    <scope>NUCLEOTIDE SEQUENCE [LARGE SCALE GENOMIC DNA]</scope>
    <source>
        <strain evidence="3 4">CCMP1005</strain>
    </source>
</reference>
<gene>
    <name evidence="3" type="ORF">THAOC_36707</name>
</gene>
<name>K0R7S0_THAOC</name>
<dbReference type="InterPro" id="IPR018247">
    <property type="entry name" value="EF_Hand_1_Ca_BS"/>
</dbReference>
<proteinExistence type="predicted"/>
<dbReference type="AlphaFoldDB" id="K0R7S0"/>
<dbReference type="PROSITE" id="PS00018">
    <property type="entry name" value="EF_HAND_1"/>
    <property type="match status" value="1"/>
</dbReference>
<protein>
    <recommendedName>
        <fullName evidence="2">EF-hand domain-containing protein</fullName>
    </recommendedName>
</protein>
<keyword evidence="1" id="KW-0106">Calcium</keyword>
<dbReference type="InterPro" id="IPR002048">
    <property type="entry name" value="EF_hand_dom"/>
</dbReference>
<feature type="domain" description="EF-hand" evidence="2">
    <location>
        <begin position="10"/>
        <end position="45"/>
    </location>
</feature>
<evidence type="ECO:0000256" key="1">
    <source>
        <dbReference type="ARBA" id="ARBA00022837"/>
    </source>
</evidence>
<dbReference type="Proteomes" id="UP000266841">
    <property type="component" value="Unassembled WGS sequence"/>
</dbReference>
<dbReference type="SUPFAM" id="SSF47473">
    <property type="entry name" value="EF-hand"/>
    <property type="match status" value="1"/>
</dbReference>
<evidence type="ECO:0000313" key="4">
    <source>
        <dbReference type="Proteomes" id="UP000266841"/>
    </source>
</evidence>